<dbReference type="PANTHER" id="PTHR10587:SF133">
    <property type="entry name" value="CHITIN DEACETYLASE 1-RELATED"/>
    <property type="match status" value="1"/>
</dbReference>
<dbReference type="GO" id="GO:0016020">
    <property type="term" value="C:membrane"/>
    <property type="evidence" value="ECO:0007669"/>
    <property type="project" value="TreeGrafter"/>
</dbReference>
<dbReference type="PROSITE" id="PS51677">
    <property type="entry name" value="NODB"/>
    <property type="match status" value="1"/>
</dbReference>
<dbReference type="Proteomes" id="UP000013167">
    <property type="component" value="Unassembled WGS sequence"/>
</dbReference>
<dbReference type="OrthoDB" id="9763050at2"/>
<keyword evidence="5" id="KW-1185">Reference proteome</keyword>
<dbReference type="Gene3D" id="3.20.20.370">
    <property type="entry name" value="Glycoside hydrolase/deacetylase"/>
    <property type="match status" value="1"/>
</dbReference>
<reference evidence="4 5" key="1">
    <citation type="journal article" date="2013" name="ISME J.">
        <title>A metabolic model for members of the genus Tetrasphaera involved in enhanced biological phosphorus removal.</title>
        <authorList>
            <person name="Kristiansen R."/>
            <person name="Nguyen H.T.T."/>
            <person name="Saunders A.M."/>
            <person name="Nielsen J.L."/>
            <person name="Wimmer R."/>
            <person name="Le V.Q."/>
            <person name="McIlroy S.J."/>
            <person name="Petrovski S."/>
            <person name="Seviour R.J."/>
            <person name="Calteau A."/>
            <person name="Nielsen K.L."/>
            <person name="Nielsen P.H."/>
        </authorList>
    </citation>
    <scope>NUCLEOTIDE SEQUENCE [LARGE SCALE GENOMIC DNA]</scope>
    <source>
        <strain evidence="4 5">Lp2</strain>
    </source>
</reference>
<keyword evidence="1" id="KW-0479">Metal-binding</keyword>
<dbReference type="CDD" id="cd10917">
    <property type="entry name" value="CE4_NodB_like_6s_7s"/>
    <property type="match status" value="1"/>
</dbReference>
<dbReference type="InterPro" id="IPR050248">
    <property type="entry name" value="Polysacc_deacetylase_ArnD"/>
</dbReference>
<dbReference type="InterPro" id="IPR011330">
    <property type="entry name" value="Glyco_hydro/deAcase_b/a-brl"/>
</dbReference>
<gene>
    <name evidence="4" type="ORF">BN10_420001</name>
</gene>
<protein>
    <submittedName>
        <fullName evidence="4">Polysaccharide deacetylase</fullName>
    </submittedName>
</protein>
<dbReference type="AlphaFoldDB" id="N0E2C4"/>
<dbReference type="GO" id="GO:0016810">
    <property type="term" value="F:hydrolase activity, acting on carbon-nitrogen (but not peptide) bonds"/>
    <property type="evidence" value="ECO:0007669"/>
    <property type="project" value="InterPro"/>
</dbReference>
<evidence type="ECO:0000313" key="5">
    <source>
        <dbReference type="Proteomes" id="UP000013167"/>
    </source>
</evidence>
<name>N0E2C4_9MICO</name>
<dbReference type="GO" id="GO:0046872">
    <property type="term" value="F:metal ion binding"/>
    <property type="evidence" value="ECO:0007669"/>
    <property type="project" value="UniProtKB-KW"/>
</dbReference>
<organism evidence="4 5">
    <name type="scientific">Phycicoccus elongatus Lp2</name>
    <dbReference type="NCBI Taxonomy" id="1193181"/>
    <lineage>
        <taxon>Bacteria</taxon>
        <taxon>Bacillati</taxon>
        <taxon>Actinomycetota</taxon>
        <taxon>Actinomycetes</taxon>
        <taxon>Micrococcales</taxon>
        <taxon>Intrasporangiaceae</taxon>
        <taxon>Phycicoccus</taxon>
    </lineage>
</organism>
<dbReference type="STRING" id="1193181.BN10_420001"/>
<evidence type="ECO:0000313" key="4">
    <source>
        <dbReference type="EMBL" id="CCH69865.1"/>
    </source>
</evidence>
<dbReference type="InterPro" id="IPR002509">
    <property type="entry name" value="NODB_dom"/>
</dbReference>
<evidence type="ECO:0000256" key="2">
    <source>
        <dbReference type="ARBA" id="ARBA00022801"/>
    </source>
</evidence>
<dbReference type="Pfam" id="PF01522">
    <property type="entry name" value="Polysacc_deac_1"/>
    <property type="match status" value="1"/>
</dbReference>
<evidence type="ECO:0000259" key="3">
    <source>
        <dbReference type="PROSITE" id="PS51677"/>
    </source>
</evidence>
<proteinExistence type="predicted"/>
<evidence type="ECO:0000256" key="1">
    <source>
        <dbReference type="ARBA" id="ARBA00022723"/>
    </source>
</evidence>
<comment type="caution">
    <text evidence="4">The sequence shown here is derived from an EMBL/GenBank/DDBJ whole genome shotgun (WGS) entry which is preliminary data.</text>
</comment>
<dbReference type="HOGENOM" id="CLU_021264_5_0_11"/>
<dbReference type="PANTHER" id="PTHR10587">
    <property type="entry name" value="GLYCOSYL TRANSFERASE-RELATED"/>
    <property type="match status" value="1"/>
</dbReference>
<feature type="domain" description="NodB homology" evidence="3">
    <location>
        <begin position="24"/>
        <end position="203"/>
    </location>
</feature>
<dbReference type="GO" id="GO:0005975">
    <property type="term" value="P:carbohydrate metabolic process"/>
    <property type="evidence" value="ECO:0007669"/>
    <property type="project" value="InterPro"/>
</dbReference>
<sequence>MPTGPPAIARTPGPDITTGPIGRGELTLTFHGAGSADITQGVIDALAAADAKATIFAVGLWVARDPAQVRALRDAGHEIGNHTYDHLDMLGLDAATAHDQIARGQDILASTLGDPGWWFRPSGTSHSNETIRAAAVELGYGPCVSYDVDPEDFRDPGAALVASRTLAAAQAGSIVSLHLGHPGAVTALPGILSTLAERGLKAVTLTTLLRDSPGHPTP</sequence>
<keyword evidence="2" id="KW-0378">Hydrolase</keyword>
<dbReference type="EMBL" id="CAIZ01000111">
    <property type="protein sequence ID" value="CCH69865.1"/>
    <property type="molecule type" value="Genomic_DNA"/>
</dbReference>
<dbReference type="eggNOG" id="COG0726">
    <property type="taxonomic scope" value="Bacteria"/>
</dbReference>
<accession>N0E2C4</accession>
<dbReference type="SUPFAM" id="SSF88713">
    <property type="entry name" value="Glycoside hydrolase/deacetylase"/>
    <property type="match status" value="1"/>
</dbReference>